<dbReference type="OrthoDB" id="2441642at2759"/>
<dbReference type="Proteomes" id="UP000033647">
    <property type="component" value="Unassembled WGS sequence"/>
</dbReference>
<evidence type="ECO:0000256" key="4">
    <source>
        <dbReference type="ARBA" id="ARBA00022989"/>
    </source>
</evidence>
<dbReference type="GO" id="GO:0005886">
    <property type="term" value="C:plasma membrane"/>
    <property type="evidence" value="ECO:0007669"/>
    <property type="project" value="TreeGrafter"/>
</dbReference>
<feature type="transmembrane region" description="Helical" evidence="7">
    <location>
        <begin position="211"/>
        <end position="231"/>
    </location>
</feature>
<evidence type="ECO:0000313" key="10">
    <source>
        <dbReference type="Proteomes" id="UP000033647"/>
    </source>
</evidence>
<evidence type="ECO:0000256" key="5">
    <source>
        <dbReference type="ARBA" id="ARBA00023136"/>
    </source>
</evidence>
<dbReference type="PANTHER" id="PTHR23502:SF51">
    <property type="entry name" value="QUINIDINE RESISTANCE PROTEIN 1-RELATED"/>
    <property type="match status" value="1"/>
</dbReference>
<feature type="transmembrane region" description="Helical" evidence="7">
    <location>
        <begin position="122"/>
        <end position="140"/>
    </location>
</feature>
<evidence type="ECO:0000313" key="9">
    <source>
        <dbReference type="EMBL" id="KJX93085.1"/>
    </source>
</evidence>
<comment type="subcellular location">
    <subcellularLocation>
        <location evidence="1">Membrane</location>
        <topology evidence="1">Multi-pass membrane protein</topology>
    </subcellularLocation>
</comment>
<dbReference type="GO" id="GO:0022857">
    <property type="term" value="F:transmembrane transporter activity"/>
    <property type="evidence" value="ECO:0007669"/>
    <property type="project" value="InterPro"/>
</dbReference>
<reference evidence="9 10" key="1">
    <citation type="submission" date="2015-03" db="EMBL/GenBank/DDBJ databases">
        <title>RNA-seq based gene annotation and comparative genomics of four Zymoseptoria species reveal species-specific pathogenicity related genes and transposable element activity.</title>
        <authorList>
            <person name="Grandaubert J."/>
            <person name="Bhattacharyya A."/>
            <person name="Stukenbrock E.H."/>
        </authorList>
    </citation>
    <scope>NUCLEOTIDE SEQUENCE [LARGE SCALE GENOMIC DNA]</scope>
    <source>
        <strain evidence="9 10">Zb18110</strain>
    </source>
</reference>
<evidence type="ECO:0000256" key="7">
    <source>
        <dbReference type="SAM" id="Phobius"/>
    </source>
</evidence>
<dbReference type="InterPro" id="IPR036259">
    <property type="entry name" value="MFS_trans_sf"/>
</dbReference>
<feature type="transmembrane region" description="Helical" evidence="7">
    <location>
        <begin position="96"/>
        <end position="115"/>
    </location>
</feature>
<dbReference type="AlphaFoldDB" id="A0A0F4GA56"/>
<name>A0A0F4GA56_9PEZI</name>
<dbReference type="EMBL" id="LAFY01004376">
    <property type="protein sequence ID" value="KJX93085.1"/>
    <property type="molecule type" value="Genomic_DNA"/>
</dbReference>
<protein>
    <recommendedName>
        <fullName evidence="8">Major facilitator superfamily (MFS) profile domain-containing protein</fullName>
    </recommendedName>
</protein>
<dbReference type="Pfam" id="PF07690">
    <property type="entry name" value="MFS_1"/>
    <property type="match status" value="1"/>
</dbReference>
<feature type="transmembrane region" description="Helical" evidence="7">
    <location>
        <begin position="181"/>
        <end position="199"/>
    </location>
</feature>
<dbReference type="STRING" id="1047168.A0A0F4GA56"/>
<evidence type="ECO:0000256" key="1">
    <source>
        <dbReference type="ARBA" id="ARBA00004141"/>
    </source>
</evidence>
<dbReference type="PANTHER" id="PTHR23502">
    <property type="entry name" value="MAJOR FACILITATOR SUPERFAMILY"/>
    <property type="match status" value="1"/>
</dbReference>
<dbReference type="Gene3D" id="1.20.1720.10">
    <property type="entry name" value="Multidrug resistance protein D"/>
    <property type="match status" value="1"/>
</dbReference>
<dbReference type="PROSITE" id="PS50850">
    <property type="entry name" value="MFS"/>
    <property type="match status" value="1"/>
</dbReference>
<feature type="region of interest" description="Disordered" evidence="6">
    <location>
        <begin position="1"/>
        <end position="24"/>
    </location>
</feature>
<feature type="transmembrane region" description="Helical" evidence="7">
    <location>
        <begin position="55"/>
        <end position="76"/>
    </location>
</feature>
<sequence>MATQFHNISSEESISKPETDSGVADGVQAAPLQTTDVGTVQEGACYSVLSERQKIALCLAASLAAIIAPFSANIYYPAIHTLAQDLDVSVSKINLTVSSFQIFQGLGPFITAALSETYGRRMGYLVCLAVYAAANLALALQNSYPALLVLRILQSSGSSGTLVITQALVADIATRAERGRYIAFATMGFSLGPALGPVVGGLFSQYLGWRAIFWFLLGLGAIVMLIMLVFIRETCRSIVGDGSVPPPKWGRTLVQVLSPDSFLPNHQSLEKPRTTVTPLRALQLLTSKVNLIVVLYGGFAYAGYVSITVTLSSQLHARYGYSDVITGVCYLAISLGSLSSFLTSAALTDWNFKREAKKQGVTVVKKQQTDIRNFDIERARLAVVFPMLFLACGIAA</sequence>
<feature type="transmembrane region" description="Helical" evidence="7">
    <location>
        <begin position="324"/>
        <end position="348"/>
    </location>
</feature>
<keyword evidence="2" id="KW-0813">Transport</keyword>
<dbReference type="FunFam" id="1.20.1720.10:FF:000009">
    <property type="entry name" value="MFS multidrug transporter"/>
    <property type="match status" value="1"/>
</dbReference>
<keyword evidence="4 7" id="KW-1133">Transmembrane helix</keyword>
<evidence type="ECO:0000259" key="8">
    <source>
        <dbReference type="PROSITE" id="PS50850"/>
    </source>
</evidence>
<gene>
    <name evidence="9" type="ORF">TI39_contig4417g00007</name>
</gene>
<accession>A0A0F4GA56</accession>
<evidence type="ECO:0000256" key="6">
    <source>
        <dbReference type="SAM" id="MobiDB-lite"/>
    </source>
</evidence>
<feature type="compositionally biased region" description="Polar residues" evidence="6">
    <location>
        <begin position="1"/>
        <end position="12"/>
    </location>
</feature>
<feature type="domain" description="Major facilitator superfamily (MFS) profile" evidence="8">
    <location>
        <begin position="57"/>
        <end position="396"/>
    </location>
</feature>
<comment type="caution">
    <text evidence="9">The sequence shown here is derived from an EMBL/GenBank/DDBJ whole genome shotgun (WGS) entry which is preliminary data.</text>
</comment>
<proteinExistence type="predicted"/>
<organism evidence="9 10">
    <name type="scientific">Zymoseptoria brevis</name>
    <dbReference type="NCBI Taxonomy" id="1047168"/>
    <lineage>
        <taxon>Eukaryota</taxon>
        <taxon>Fungi</taxon>
        <taxon>Dikarya</taxon>
        <taxon>Ascomycota</taxon>
        <taxon>Pezizomycotina</taxon>
        <taxon>Dothideomycetes</taxon>
        <taxon>Dothideomycetidae</taxon>
        <taxon>Mycosphaerellales</taxon>
        <taxon>Mycosphaerellaceae</taxon>
        <taxon>Zymoseptoria</taxon>
    </lineage>
</organism>
<feature type="transmembrane region" description="Helical" evidence="7">
    <location>
        <begin position="146"/>
        <end position="169"/>
    </location>
</feature>
<evidence type="ECO:0000256" key="2">
    <source>
        <dbReference type="ARBA" id="ARBA00022448"/>
    </source>
</evidence>
<dbReference type="InterPro" id="IPR020846">
    <property type="entry name" value="MFS_dom"/>
</dbReference>
<keyword evidence="5 7" id="KW-0472">Membrane</keyword>
<keyword evidence="10" id="KW-1185">Reference proteome</keyword>
<evidence type="ECO:0000256" key="3">
    <source>
        <dbReference type="ARBA" id="ARBA00022692"/>
    </source>
</evidence>
<feature type="transmembrane region" description="Helical" evidence="7">
    <location>
        <begin position="289"/>
        <end position="312"/>
    </location>
</feature>
<dbReference type="SUPFAM" id="SSF103473">
    <property type="entry name" value="MFS general substrate transporter"/>
    <property type="match status" value="1"/>
</dbReference>
<keyword evidence="3 7" id="KW-0812">Transmembrane</keyword>
<dbReference type="InterPro" id="IPR011701">
    <property type="entry name" value="MFS"/>
</dbReference>